<gene>
    <name evidence="9" type="ORF">Pka01_14560</name>
</gene>
<evidence type="ECO:0000256" key="3">
    <source>
        <dbReference type="ARBA" id="ARBA00022692"/>
    </source>
</evidence>
<comment type="subcellular location">
    <subcellularLocation>
        <location evidence="1">Cell membrane</location>
        <topology evidence="1">Multi-pass membrane protein</topology>
    </subcellularLocation>
</comment>
<feature type="compositionally biased region" description="Basic and acidic residues" evidence="6">
    <location>
        <begin position="88"/>
        <end position="98"/>
    </location>
</feature>
<keyword evidence="2" id="KW-1003">Cell membrane</keyword>
<keyword evidence="10" id="KW-1185">Reference proteome</keyword>
<dbReference type="Proteomes" id="UP000630097">
    <property type="component" value="Unassembled WGS sequence"/>
</dbReference>
<comment type="caution">
    <text evidence="9">The sequence shown here is derived from an EMBL/GenBank/DDBJ whole genome shotgun (WGS) entry which is preliminary data.</text>
</comment>
<dbReference type="EMBL" id="BONV01000004">
    <property type="protein sequence ID" value="GIG78329.1"/>
    <property type="molecule type" value="Genomic_DNA"/>
</dbReference>
<evidence type="ECO:0000313" key="9">
    <source>
        <dbReference type="EMBL" id="GIG78329.1"/>
    </source>
</evidence>
<keyword evidence="4 7" id="KW-1133">Transmembrane helix</keyword>
<evidence type="ECO:0000256" key="5">
    <source>
        <dbReference type="ARBA" id="ARBA00023136"/>
    </source>
</evidence>
<evidence type="ECO:0000256" key="1">
    <source>
        <dbReference type="ARBA" id="ARBA00004651"/>
    </source>
</evidence>
<keyword evidence="5 7" id="KW-0472">Membrane</keyword>
<feature type="region of interest" description="Disordered" evidence="6">
    <location>
        <begin position="70"/>
        <end position="98"/>
    </location>
</feature>
<dbReference type="InterPro" id="IPR027379">
    <property type="entry name" value="CLS_N"/>
</dbReference>
<evidence type="ECO:0000259" key="8">
    <source>
        <dbReference type="Pfam" id="PF13396"/>
    </source>
</evidence>
<proteinExistence type="predicted"/>
<dbReference type="GO" id="GO:0005886">
    <property type="term" value="C:plasma membrane"/>
    <property type="evidence" value="ECO:0007669"/>
    <property type="project" value="UniProtKB-SubCell"/>
</dbReference>
<evidence type="ECO:0000256" key="6">
    <source>
        <dbReference type="SAM" id="MobiDB-lite"/>
    </source>
</evidence>
<name>A0A8J3LV24_9ACTN</name>
<sequence length="111" mass="12318">MGMPSVVIGLALLAFWLYCLFDVITSPEQEVRRLPKILWVIIVVLLAALGGLLWLLLGRPRIGDTVPGARHIYGTPSSGMPPAPPRAEAPKGPDDDPEFLRHLERRLRDED</sequence>
<accession>A0A8J3LV24</accession>
<organism evidence="9 10">
    <name type="scientific">Planotetraspora kaengkrachanensis</name>
    <dbReference type="NCBI Taxonomy" id="575193"/>
    <lineage>
        <taxon>Bacteria</taxon>
        <taxon>Bacillati</taxon>
        <taxon>Actinomycetota</taxon>
        <taxon>Actinomycetes</taxon>
        <taxon>Streptosporangiales</taxon>
        <taxon>Streptosporangiaceae</taxon>
        <taxon>Planotetraspora</taxon>
    </lineage>
</organism>
<evidence type="ECO:0000256" key="7">
    <source>
        <dbReference type="SAM" id="Phobius"/>
    </source>
</evidence>
<protein>
    <recommendedName>
        <fullName evidence="8">Cardiolipin synthase N-terminal domain-containing protein</fullName>
    </recommendedName>
</protein>
<evidence type="ECO:0000313" key="10">
    <source>
        <dbReference type="Proteomes" id="UP000630097"/>
    </source>
</evidence>
<dbReference type="AlphaFoldDB" id="A0A8J3LV24"/>
<feature type="domain" description="Cardiolipin synthase N-terminal" evidence="8">
    <location>
        <begin position="14"/>
        <end position="59"/>
    </location>
</feature>
<evidence type="ECO:0000256" key="2">
    <source>
        <dbReference type="ARBA" id="ARBA00022475"/>
    </source>
</evidence>
<dbReference type="Pfam" id="PF13396">
    <property type="entry name" value="PLDc_N"/>
    <property type="match status" value="1"/>
</dbReference>
<keyword evidence="3 7" id="KW-0812">Transmembrane</keyword>
<feature type="transmembrane region" description="Helical" evidence="7">
    <location>
        <begin position="37"/>
        <end position="57"/>
    </location>
</feature>
<reference evidence="9 10" key="1">
    <citation type="submission" date="2021-01" db="EMBL/GenBank/DDBJ databases">
        <title>Whole genome shotgun sequence of Planotetraspora kaengkrachanensis NBRC 104272.</title>
        <authorList>
            <person name="Komaki H."/>
            <person name="Tamura T."/>
        </authorList>
    </citation>
    <scope>NUCLEOTIDE SEQUENCE [LARGE SCALE GENOMIC DNA]</scope>
    <source>
        <strain evidence="9 10">NBRC 104272</strain>
    </source>
</reference>
<evidence type="ECO:0000256" key="4">
    <source>
        <dbReference type="ARBA" id="ARBA00022989"/>
    </source>
</evidence>